<evidence type="ECO:0000313" key="1">
    <source>
        <dbReference type="EMBL" id="CAH1113005.1"/>
    </source>
</evidence>
<dbReference type="PANTHER" id="PTHR46409:SF1">
    <property type="entry name" value="HTH PSQ-TYPE DOMAIN-CONTAINING PROTEIN"/>
    <property type="match status" value="1"/>
</dbReference>
<sequence length="142" mass="16415">MLANNREHIRKLACRRIIASRKENKNSTSVRQFRVPPSNMQAEDYTEIVYWYKANMSEPPILKHVSNEDLEGFVSGQETDPSFLDLSKCPCHTQSTERCVHLVTEASSKVCGEEKRDGFIKSRIESRKLMKSFNSKSEFKLK</sequence>
<proteinExistence type="predicted"/>
<reference evidence="1" key="1">
    <citation type="submission" date="2022-01" db="EMBL/GenBank/DDBJ databases">
        <authorList>
            <person name="King R."/>
        </authorList>
    </citation>
    <scope>NUCLEOTIDE SEQUENCE</scope>
</reference>
<dbReference type="OrthoDB" id="6766422at2759"/>
<evidence type="ECO:0000313" key="2">
    <source>
        <dbReference type="Proteomes" id="UP001153636"/>
    </source>
</evidence>
<gene>
    <name evidence="1" type="ORF">PSYICH_LOCUS13588</name>
</gene>
<name>A0A9P0D9T9_9CUCU</name>
<accession>A0A9P0D9T9</accession>
<protein>
    <submittedName>
        <fullName evidence="1">Uncharacterized protein</fullName>
    </submittedName>
</protein>
<dbReference type="Proteomes" id="UP001153636">
    <property type="component" value="Chromosome 7"/>
</dbReference>
<dbReference type="EMBL" id="OV651819">
    <property type="protein sequence ID" value="CAH1113005.1"/>
    <property type="molecule type" value="Genomic_DNA"/>
</dbReference>
<keyword evidence="2" id="KW-1185">Reference proteome</keyword>
<dbReference type="AlphaFoldDB" id="A0A9P0D9T9"/>
<dbReference type="PANTHER" id="PTHR46409">
    <property type="entry name" value="HTH PSQ-TYPE DOMAIN-CONTAINING PROTEIN"/>
    <property type="match status" value="1"/>
</dbReference>
<organism evidence="1 2">
    <name type="scientific">Psylliodes chrysocephalus</name>
    <dbReference type="NCBI Taxonomy" id="3402493"/>
    <lineage>
        <taxon>Eukaryota</taxon>
        <taxon>Metazoa</taxon>
        <taxon>Ecdysozoa</taxon>
        <taxon>Arthropoda</taxon>
        <taxon>Hexapoda</taxon>
        <taxon>Insecta</taxon>
        <taxon>Pterygota</taxon>
        <taxon>Neoptera</taxon>
        <taxon>Endopterygota</taxon>
        <taxon>Coleoptera</taxon>
        <taxon>Polyphaga</taxon>
        <taxon>Cucujiformia</taxon>
        <taxon>Chrysomeloidea</taxon>
        <taxon>Chrysomelidae</taxon>
        <taxon>Galerucinae</taxon>
        <taxon>Alticini</taxon>
        <taxon>Psylliodes</taxon>
    </lineage>
</organism>